<evidence type="ECO:0000256" key="4">
    <source>
        <dbReference type="ARBA" id="ARBA00022729"/>
    </source>
</evidence>
<feature type="transmembrane region" description="Helical" evidence="9">
    <location>
        <begin position="293"/>
        <end position="315"/>
    </location>
</feature>
<dbReference type="PANTHER" id="PTHR31587:SF4">
    <property type="entry name" value="TRANSMEMBRANE PROTEIN (DUF2215)"/>
    <property type="match status" value="1"/>
</dbReference>
<evidence type="ECO:0000256" key="8">
    <source>
        <dbReference type="SAM" id="MobiDB-lite"/>
    </source>
</evidence>
<evidence type="ECO:0000256" key="3">
    <source>
        <dbReference type="ARBA" id="ARBA00022692"/>
    </source>
</evidence>
<feature type="transmembrane region" description="Helical" evidence="9">
    <location>
        <begin position="220"/>
        <end position="238"/>
    </location>
</feature>
<feature type="signal peptide" evidence="10">
    <location>
        <begin position="1"/>
        <end position="30"/>
    </location>
</feature>
<dbReference type="Pfam" id="PF10225">
    <property type="entry name" value="NEMP"/>
    <property type="match status" value="1"/>
</dbReference>
<dbReference type="OrthoDB" id="1890267at2759"/>
<feature type="region of interest" description="Disordered" evidence="8">
    <location>
        <begin position="400"/>
        <end position="425"/>
    </location>
</feature>
<dbReference type="Gramene" id="Manes.12G115600.3.v8.1">
    <property type="protein sequence ID" value="Manes.12G115600.3.v8.1.CDS"/>
    <property type="gene ID" value="Manes.12G115600.v8.1"/>
</dbReference>
<evidence type="ECO:0000256" key="5">
    <source>
        <dbReference type="ARBA" id="ARBA00022989"/>
    </source>
</evidence>
<keyword evidence="3 9" id="KW-0812">Transmembrane</keyword>
<organism evidence="11 12">
    <name type="scientific">Manihot esculenta</name>
    <name type="common">Cassava</name>
    <name type="synonym">Jatropha manihot</name>
    <dbReference type="NCBI Taxonomy" id="3983"/>
    <lineage>
        <taxon>Eukaryota</taxon>
        <taxon>Viridiplantae</taxon>
        <taxon>Streptophyta</taxon>
        <taxon>Embryophyta</taxon>
        <taxon>Tracheophyta</taxon>
        <taxon>Spermatophyta</taxon>
        <taxon>Magnoliopsida</taxon>
        <taxon>eudicotyledons</taxon>
        <taxon>Gunneridae</taxon>
        <taxon>Pentapetalae</taxon>
        <taxon>rosids</taxon>
        <taxon>fabids</taxon>
        <taxon>Malpighiales</taxon>
        <taxon>Euphorbiaceae</taxon>
        <taxon>Crotonoideae</taxon>
        <taxon>Manihoteae</taxon>
        <taxon>Manihot</taxon>
    </lineage>
</organism>
<keyword evidence="12" id="KW-1185">Reference proteome</keyword>
<evidence type="ECO:0000256" key="6">
    <source>
        <dbReference type="ARBA" id="ARBA00023136"/>
    </source>
</evidence>
<dbReference type="AlphaFoldDB" id="A0A2C9UVP7"/>
<comment type="caution">
    <text evidence="11">The sequence shown here is derived from an EMBL/GenBank/DDBJ whole genome shotgun (WGS) entry which is preliminary data.</text>
</comment>
<evidence type="ECO:0000256" key="10">
    <source>
        <dbReference type="SAM" id="SignalP"/>
    </source>
</evidence>
<protein>
    <submittedName>
        <fullName evidence="11">Uncharacterized protein</fullName>
    </submittedName>
</protein>
<proteinExistence type="inferred from homology"/>
<comment type="similarity">
    <text evidence="2">Belongs to the NEMP family.</text>
</comment>
<name>A0A2C9UVP7_MANES</name>
<evidence type="ECO:0000256" key="2">
    <source>
        <dbReference type="ARBA" id="ARBA00005748"/>
    </source>
</evidence>
<dbReference type="PANTHER" id="PTHR31587">
    <property type="entry name" value="TRANSMEMBRANE PROTEIN (DUF2215)"/>
    <property type="match status" value="1"/>
</dbReference>
<feature type="transmembrane region" description="Helical" evidence="9">
    <location>
        <begin position="163"/>
        <end position="183"/>
    </location>
</feature>
<evidence type="ECO:0000313" key="12">
    <source>
        <dbReference type="Proteomes" id="UP000091857"/>
    </source>
</evidence>
<dbReference type="EMBL" id="CM004398">
    <property type="protein sequence ID" value="OAY35612.1"/>
    <property type="molecule type" value="Genomic_DNA"/>
</dbReference>
<comment type="subcellular location">
    <subcellularLocation>
        <location evidence="1">Nucleus inner membrane</location>
        <topology evidence="1">Multi-pass membrane protein</topology>
        <orientation evidence="1">Nucleoplasmic side</orientation>
    </subcellularLocation>
</comment>
<dbReference type="GO" id="GO:0005637">
    <property type="term" value="C:nuclear inner membrane"/>
    <property type="evidence" value="ECO:0007669"/>
    <property type="project" value="UniProtKB-SubCell"/>
</dbReference>
<gene>
    <name evidence="11" type="ORF">MANES_12G115600v8</name>
</gene>
<feature type="chain" id="PRO_5011976853" evidence="10">
    <location>
        <begin position="31"/>
        <end position="491"/>
    </location>
</feature>
<feature type="transmembrane region" description="Helical" evidence="9">
    <location>
        <begin position="258"/>
        <end position="281"/>
    </location>
</feature>
<keyword evidence="5 9" id="KW-1133">Transmembrane helix</keyword>
<dbReference type="STRING" id="3983.A0A2C9UVP7"/>
<feature type="transmembrane region" description="Helical" evidence="9">
    <location>
        <begin position="189"/>
        <end position="208"/>
    </location>
</feature>
<evidence type="ECO:0000256" key="9">
    <source>
        <dbReference type="SAM" id="Phobius"/>
    </source>
</evidence>
<dbReference type="InterPro" id="IPR019358">
    <property type="entry name" value="NEMP_fam"/>
</dbReference>
<reference evidence="12" key="1">
    <citation type="journal article" date="2016" name="Nat. Biotechnol.">
        <title>Sequencing wild and cultivated cassava and related species reveals extensive interspecific hybridization and genetic diversity.</title>
        <authorList>
            <person name="Bredeson J.V."/>
            <person name="Lyons J.B."/>
            <person name="Prochnik S.E."/>
            <person name="Wu G.A."/>
            <person name="Ha C.M."/>
            <person name="Edsinger-Gonzales E."/>
            <person name="Grimwood J."/>
            <person name="Schmutz J."/>
            <person name="Rabbi I.Y."/>
            <person name="Egesi C."/>
            <person name="Nauluvula P."/>
            <person name="Lebot V."/>
            <person name="Ndunguru J."/>
            <person name="Mkamilo G."/>
            <person name="Bart R.S."/>
            <person name="Setter T.L."/>
            <person name="Gleadow R.M."/>
            <person name="Kulakow P."/>
            <person name="Ferguson M.E."/>
            <person name="Rounsley S."/>
            <person name="Rokhsar D.S."/>
        </authorList>
    </citation>
    <scope>NUCLEOTIDE SEQUENCE [LARGE SCALE GENOMIC DNA]</scope>
    <source>
        <strain evidence="12">cv. AM560-2</strain>
    </source>
</reference>
<accession>A0A2C9UVP7</accession>
<dbReference type="Gramene" id="Manes.12G115600.2.v8.1">
    <property type="protein sequence ID" value="Manes.12G115600.2.v8.1.CDS"/>
    <property type="gene ID" value="Manes.12G115600.v8.1"/>
</dbReference>
<keyword evidence="7" id="KW-0539">Nucleus</keyword>
<evidence type="ECO:0000313" key="11">
    <source>
        <dbReference type="EMBL" id="OAY35612.1"/>
    </source>
</evidence>
<evidence type="ECO:0000256" key="1">
    <source>
        <dbReference type="ARBA" id="ARBA00004575"/>
    </source>
</evidence>
<sequence>MASSKSFRNSVFIRRILFLTFSIFCSLASAHERSLVVGESGKLQLSPSLQVVKSPGTKPGASVLCERVHIHGLSRLKNLKKFSHSLKVAVSHSTSSLGRPNVEVCFHRNASLGIGMCPQGKWEKVDKGSWARAMSPFDHKLLDIRMASSSVETIELSIQEEFFMYRVVFLILGIVLLSLASSLSKSLAFYYSSAMAIGVILVILVVLFQGMKLLPTGRKNSLAIFVYSSLVGLGSFLLRYLPGLLDSVLVEIGISKDMYYPLTIFLLAFVTLAGAWMGFWAVRKLVLTEEGSVDISTSIFVAWSIRILAVIMILQSSLDPLLALEALISGIVISSILRRIFRLRFLRRLYKKLFKFIKHVQIGSYVPEVSPFGNSHNEYMLRTPEDWRRTKRFNLASCSSPMQGLSKTPKHQLSDSDMYPSTFHSTPERREFSKASWEKFTRDSTQKAVKELVASPDFSQWVAANAERITVTPNSTSTSSQPLPRRKWLLW</sequence>
<evidence type="ECO:0000256" key="7">
    <source>
        <dbReference type="ARBA" id="ARBA00023242"/>
    </source>
</evidence>
<feature type="transmembrane region" description="Helical" evidence="9">
    <location>
        <begin position="321"/>
        <end position="341"/>
    </location>
</feature>
<dbReference type="Proteomes" id="UP000091857">
    <property type="component" value="Chromosome 12"/>
</dbReference>
<keyword evidence="4 10" id="KW-0732">Signal</keyword>
<keyword evidence="6 9" id="KW-0472">Membrane</keyword>